<organism evidence="4 5">
    <name type="scientific">Chitinivorax tropicus</name>
    <dbReference type="NCBI Taxonomy" id="714531"/>
    <lineage>
        <taxon>Bacteria</taxon>
        <taxon>Pseudomonadati</taxon>
        <taxon>Pseudomonadota</taxon>
        <taxon>Betaproteobacteria</taxon>
        <taxon>Chitinivorax</taxon>
    </lineage>
</organism>
<keyword evidence="1" id="KW-0802">TPR repeat</keyword>
<protein>
    <submittedName>
        <fullName evidence="4">Tetratricopeptide (TPR) repeat protein</fullName>
    </submittedName>
</protein>
<feature type="repeat" description="TPR" evidence="1">
    <location>
        <begin position="79"/>
        <end position="112"/>
    </location>
</feature>
<dbReference type="PROSITE" id="PS50293">
    <property type="entry name" value="TPR_REGION"/>
    <property type="match status" value="1"/>
</dbReference>
<proteinExistence type="predicted"/>
<dbReference type="RefSeq" id="WP_184037452.1">
    <property type="nucleotide sequence ID" value="NZ_JACHHY010000008.1"/>
</dbReference>
<evidence type="ECO:0000256" key="2">
    <source>
        <dbReference type="SAM" id="MobiDB-lite"/>
    </source>
</evidence>
<keyword evidence="5" id="KW-1185">Reference proteome</keyword>
<feature type="chain" id="PRO_5032416178" evidence="3">
    <location>
        <begin position="23"/>
        <end position="171"/>
    </location>
</feature>
<comment type="caution">
    <text evidence="4">The sequence shown here is derived from an EMBL/GenBank/DDBJ whole genome shotgun (WGS) entry which is preliminary data.</text>
</comment>
<dbReference type="EMBL" id="JACHHY010000008">
    <property type="protein sequence ID" value="MBB5018331.1"/>
    <property type="molecule type" value="Genomic_DNA"/>
</dbReference>
<dbReference type="AlphaFoldDB" id="A0A840MSZ1"/>
<dbReference type="PROSITE" id="PS50005">
    <property type="entry name" value="TPR"/>
    <property type="match status" value="1"/>
</dbReference>
<dbReference type="Pfam" id="PF13432">
    <property type="entry name" value="TPR_16"/>
    <property type="match status" value="1"/>
</dbReference>
<dbReference type="Proteomes" id="UP000575898">
    <property type="component" value="Unassembled WGS sequence"/>
</dbReference>
<dbReference type="Gene3D" id="1.25.40.10">
    <property type="entry name" value="Tetratricopeptide repeat domain"/>
    <property type="match status" value="1"/>
</dbReference>
<name>A0A840MSZ1_9PROT</name>
<accession>A0A840MSZ1</accession>
<dbReference type="InterPro" id="IPR019734">
    <property type="entry name" value="TPR_rpt"/>
</dbReference>
<evidence type="ECO:0000313" key="4">
    <source>
        <dbReference type="EMBL" id="MBB5018331.1"/>
    </source>
</evidence>
<dbReference type="SMART" id="SM00028">
    <property type="entry name" value="TPR"/>
    <property type="match status" value="1"/>
</dbReference>
<evidence type="ECO:0000313" key="5">
    <source>
        <dbReference type="Proteomes" id="UP000575898"/>
    </source>
</evidence>
<feature type="region of interest" description="Disordered" evidence="2">
    <location>
        <begin position="29"/>
        <end position="49"/>
    </location>
</feature>
<keyword evidence="3" id="KW-0732">Signal</keyword>
<evidence type="ECO:0000256" key="3">
    <source>
        <dbReference type="SAM" id="SignalP"/>
    </source>
</evidence>
<dbReference type="SUPFAM" id="SSF48452">
    <property type="entry name" value="TPR-like"/>
    <property type="match status" value="1"/>
</dbReference>
<evidence type="ECO:0000256" key="1">
    <source>
        <dbReference type="PROSITE-ProRule" id="PRU00339"/>
    </source>
</evidence>
<sequence length="171" mass="19097">MEKRVKLGFLTLMLTCCMSVMASGGGGGGNWGDKVAEPQRAARKQDPDYAAGQAAIKAEDWPRAIEAMNKVVARNPRHADAYNWLGYAYRKQGDLPNAFKHYEQALAIDPKHLGVHEYLGEAYLMANDLPNAEKQLAELDKLCWFTCEEFRDLKAHIQAYKAKQAAQPAQQ</sequence>
<dbReference type="InterPro" id="IPR011990">
    <property type="entry name" value="TPR-like_helical_dom_sf"/>
</dbReference>
<feature type="signal peptide" evidence="3">
    <location>
        <begin position="1"/>
        <end position="22"/>
    </location>
</feature>
<gene>
    <name evidence="4" type="ORF">HNQ59_001619</name>
</gene>
<reference evidence="4 5" key="1">
    <citation type="submission" date="2020-08" db="EMBL/GenBank/DDBJ databases">
        <title>Genomic Encyclopedia of Type Strains, Phase IV (KMG-IV): sequencing the most valuable type-strain genomes for metagenomic binning, comparative biology and taxonomic classification.</title>
        <authorList>
            <person name="Goeker M."/>
        </authorList>
    </citation>
    <scope>NUCLEOTIDE SEQUENCE [LARGE SCALE GENOMIC DNA]</scope>
    <source>
        <strain evidence="4 5">DSM 27165</strain>
    </source>
</reference>